<gene>
    <name evidence="2" type="ORF">Bca52824_040905</name>
</gene>
<reference evidence="2 3" key="1">
    <citation type="submission" date="2020-02" db="EMBL/GenBank/DDBJ databases">
        <authorList>
            <person name="Ma Q."/>
            <person name="Huang Y."/>
            <person name="Song X."/>
            <person name="Pei D."/>
        </authorList>
    </citation>
    <scope>NUCLEOTIDE SEQUENCE [LARGE SCALE GENOMIC DNA]</scope>
    <source>
        <strain evidence="2">Sxm20200214</strain>
        <tissue evidence="2">Leaf</tissue>
    </source>
</reference>
<dbReference type="InterPro" id="IPR014710">
    <property type="entry name" value="RmlC-like_jellyroll"/>
</dbReference>
<dbReference type="Proteomes" id="UP000886595">
    <property type="component" value="Unassembled WGS sequence"/>
</dbReference>
<feature type="region of interest" description="Disordered" evidence="1">
    <location>
        <begin position="226"/>
        <end position="302"/>
    </location>
</feature>
<evidence type="ECO:0000313" key="2">
    <source>
        <dbReference type="EMBL" id="KAG2294236.1"/>
    </source>
</evidence>
<organism evidence="2 3">
    <name type="scientific">Brassica carinata</name>
    <name type="common">Ethiopian mustard</name>
    <name type="synonym">Abyssinian cabbage</name>
    <dbReference type="NCBI Taxonomy" id="52824"/>
    <lineage>
        <taxon>Eukaryota</taxon>
        <taxon>Viridiplantae</taxon>
        <taxon>Streptophyta</taxon>
        <taxon>Embryophyta</taxon>
        <taxon>Tracheophyta</taxon>
        <taxon>Spermatophyta</taxon>
        <taxon>Magnoliopsida</taxon>
        <taxon>eudicotyledons</taxon>
        <taxon>Gunneridae</taxon>
        <taxon>Pentapetalae</taxon>
        <taxon>rosids</taxon>
        <taxon>malvids</taxon>
        <taxon>Brassicales</taxon>
        <taxon>Brassicaceae</taxon>
        <taxon>Brassiceae</taxon>
        <taxon>Brassica</taxon>
    </lineage>
</organism>
<dbReference type="AlphaFoldDB" id="A0A8X7RU34"/>
<evidence type="ECO:0000313" key="3">
    <source>
        <dbReference type="Proteomes" id="UP000886595"/>
    </source>
</evidence>
<dbReference type="EMBL" id="JAAMPC010000009">
    <property type="protein sequence ID" value="KAG2294236.1"/>
    <property type="molecule type" value="Genomic_DNA"/>
</dbReference>
<proteinExistence type="predicted"/>
<sequence>MSLFVKVSKSDDGFCSAPSITESDEKPKPIYWKVTNPTLSHTSKVRNVFLYNDHLPGYTRSVYKRNYALITPESHVYSPLPDWTNTLGAYLITPAMGSHFVIYFAKMKVKLDSFSVCQHIWSFATATNDDAGDGTITPLLLKRVSLSDEKLVTFGFSCQSCSTDQTYGFSTALVIYRIKLQGPAILGEVISIVQFVFVIVGESLGGHIRTHMNSLANSCSHQSRTYKGSELKSDVPAEGRNGHDRAVEPTPQHSSLPEDRRSRSGAAEGDVWLSRGAKGNRENGWNPETAPSDHHDHDAAGS</sequence>
<dbReference type="PANTHER" id="PTHR34571:SF1">
    <property type="entry name" value="(S)-UREIDOGLYCINE AMINOHYDROLASE"/>
    <property type="match status" value="1"/>
</dbReference>
<dbReference type="Gene3D" id="2.60.120.10">
    <property type="entry name" value="Jelly Rolls"/>
    <property type="match status" value="1"/>
</dbReference>
<comment type="caution">
    <text evidence="2">The sequence shown here is derived from an EMBL/GenBank/DDBJ whole genome shotgun (WGS) entry which is preliminary data.</text>
</comment>
<name>A0A8X7RU34_BRACI</name>
<evidence type="ECO:0000256" key="1">
    <source>
        <dbReference type="SAM" id="MobiDB-lite"/>
    </source>
</evidence>
<feature type="compositionally biased region" description="Basic and acidic residues" evidence="1">
    <location>
        <begin position="227"/>
        <end position="247"/>
    </location>
</feature>
<protein>
    <submittedName>
        <fullName evidence="2">Uncharacterized protein</fullName>
    </submittedName>
</protein>
<dbReference type="OrthoDB" id="4965688at2759"/>
<feature type="compositionally biased region" description="Basic and acidic residues" evidence="1">
    <location>
        <begin position="291"/>
        <end position="302"/>
    </location>
</feature>
<dbReference type="PANTHER" id="PTHR34571">
    <property type="entry name" value="(S)-UREIDOGLYCINE AMINOHYDROLASE"/>
    <property type="match status" value="1"/>
</dbReference>
<dbReference type="InterPro" id="IPR017627">
    <property type="entry name" value="UGHY"/>
</dbReference>
<dbReference type="GO" id="GO:0071522">
    <property type="term" value="F:ureidoglycine aminohydrolase activity"/>
    <property type="evidence" value="ECO:0007669"/>
    <property type="project" value="InterPro"/>
</dbReference>
<accession>A0A8X7RU34</accession>
<keyword evidence="3" id="KW-1185">Reference proteome</keyword>